<sequence length="71" mass="8111">MVLIHDESVDRLNGTSGFHCHTFPRVCNRISYGLQGVMGPGYSCRSLRRTNGLERRREVTLHRPPEISKTD</sequence>
<name>A0A5B7IAF6_PORTR</name>
<accession>A0A5B7IAF6</accession>
<dbReference type="AlphaFoldDB" id="A0A5B7IAF6"/>
<evidence type="ECO:0000313" key="1">
    <source>
        <dbReference type="EMBL" id="MPC79283.1"/>
    </source>
</evidence>
<reference evidence="1 2" key="1">
    <citation type="submission" date="2019-05" db="EMBL/GenBank/DDBJ databases">
        <title>Another draft genome of Portunus trituberculatus and its Hox gene families provides insights of decapod evolution.</title>
        <authorList>
            <person name="Jeong J.-H."/>
            <person name="Song I."/>
            <person name="Kim S."/>
            <person name="Choi T."/>
            <person name="Kim D."/>
            <person name="Ryu S."/>
            <person name="Kim W."/>
        </authorList>
    </citation>
    <scope>NUCLEOTIDE SEQUENCE [LARGE SCALE GENOMIC DNA]</scope>
    <source>
        <tissue evidence="1">Muscle</tissue>
    </source>
</reference>
<dbReference type="EMBL" id="VSRR010050724">
    <property type="protein sequence ID" value="MPC79283.1"/>
    <property type="molecule type" value="Genomic_DNA"/>
</dbReference>
<organism evidence="1 2">
    <name type="scientific">Portunus trituberculatus</name>
    <name type="common">Swimming crab</name>
    <name type="synonym">Neptunus trituberculatus</name>
    <dbReference type="NCBI Taxonomy" id="210409"/>
    <lineage>
        <taxon>Eukaryota</taxon>
        <taxon>Metazoa</taxon>
        <taxon>Ecdysozoa</taxon>
        <taxon>Arthropoda</taxon>
        <taxon>Crustacea</taxon>
        <taxon>Multicrustacea</taxon>
        <taxon>Malacostraca</taxon>
        <taxon>Eumalacostraca</taxon>
        <taxon>Eucarida</taxon>
        <taxon>Decapoda</taxon>
        <taxon>Pleocyemata</taxon>
        <taxon>Brachyura</taxon>
        <taxon>Eubrachyura</taxon>
        <taxon>Portunoidea</taxon>
        <taxon>Portunidae</taxon>
        <taxon>Portuninae</taxon>
        <taxon>Portunus</taxon>
    </lineage>
</organism>
<comment type="caution">
    <text evidence="1">The sequence shown here is derived from an EMBL/GenBank/DDBJ whole genome shotgun (WGS) entry which is preliminary data.</text>
</comment>
<dbReference type="Proteomes" id="UP000324222">
    <property type="component" value="Unassembled WGS sequence"/>
</dbReference>
<evidence type="ECO:0000313" key="2">
    <source>
        <dbReference type="Proteomes" id="UP000324222"/>
    </source>
</evidence>
<keyword evidence="2" id="KW-1185">Reference proteome</keyword>
<protein>
    <submittedName>
        <fullName evidence="1">Uncharacterized protein</fullName>
    </submittedName>
</protein>
<proteinExistence type="predicted"/>
<gene>
    <name evidence="1" type="ORF">E2C01_073800</name>
</gene>